<gene>
    <name evidence="4" type="ORF">PAUS00366_LOCUS12594</name>
</gene>
<feature type="transmembrane region" description="Helical" evidence="2">
    <location>
        <begin position="814"/>
        <end position="833"/>
    </location>
</feature>
<evidence type="ECO:0000256" key="2">
    <source>
        <dbReference type="SAM" id="Phobius"/>
    </source>
</evidence>
<feature type="region of interest" description="Disordered" evidence="1">
    <location>
        <begin position="462"/>
        <end position="488"/>
    </location>
</feature>
<keyword evidence="2" id="KW-1133">Transmembrane helix</keyword>
<evidence type="ECO:0000256" key="3">
    <source>
        <dbReference type="SAM" id="SignalP"/>
    </source>
</evidence>
<feature type="compositionally biased region" description="Low complexity" evidence="1">
    <location>
        <begin position="475"/>
        <end position="484"/>
    </location>
</feature>
<keyword evidence="3" id="KW-0732">Signal</keyword>
<accession>A0A7S4EKN8</accession>
<dbReference type="EMBL" id="HBIX01017469">
    <property type="protein sequence ID" value="CAE0719840.1"/>
    <property type="molecule type" value="Transcribed_RNA"/>
</dbReference>
<evidence type="ECO:0000256" key="1">
    <source>
        <dbReference type="SAM" id="MobiDB-lite"/>
    </source>
</evidence>
<organism evidence="4">
    <name type="scientific">Pseudo-nitzschia australis</name>
    <dbReference type="NCBI Taxonomy" id="44445"/>
    <lineage>
        <taxon>Eukaryota</taxon>
        <taxon>Sar</taxon>
        <taxon>Stramenopiles</taxon>
        <taxon>Ochrophyta</taxon>
        <taxon>Bacillariophyta</taxon>
        <taxon>Bacillariophyceae</taxon>
        <taxon>Bacillariophycidae</taxon>
        <taxon>Bacillariales</taxon>
        <taxon>Bacillariaceae</taxon>
        <taxon>Pseudo-nitzschia</taxon>
    </lineage>
</organism>
<feature type="compositionally biased region" description="Basic and acidic residues" evidence="1">
    <location>
        <begin position="352"/>
        <end position="362"/>
    </location>
</feature>
<protein>
    <submittedName>
        <fullName evidence="4">Uncharacterized protein</fullName>
    </submittedName>
</protein>
<keyword evidence="2" id="KW-0472">Membrane</keyword>
<feature type="signal peptide" evidence="3">
    <location>
        <begin position="1"/>
        <end position="22"/>
    </location>
</feature>
<feature type="compositionally biased region" description="Polar residues" evidence="1">
    <location>
        <begin position="257"/>
        <end position="281"/>
    </location>
</feature>
<feature type="compositionally biased region" description="Polar residues" evidence="1">
    <location>
        <begin position="299"/>
        <end position="315"/>
    </location>
</feature>
<reference evidence="4" key="1">
    <citation type="submission" date="2021-01" db="EMBL/GenBank/DDBJ databases">
        <authorList>
            <person name="Corre E."/>
            <person name="Pelletier E."/>
            <person name="Niang G."/>
            <person name="Scheremetjew M."/>
            <person name="Finn R."/>
            <person name="Kale V."/>
            <person name="Holt S."/>
            <person name="Cochrane G."/>
            <person name="Meng A."/>
            <person name="Brown T."/>
            <person name="Cohen L."/>
        </authorList>
    </citation>
    <scope>NUCLEOTIDE SEQUENCE</scope>
    <source>
        <strain evidence="4">10249 10 AB</strain>
    </source>
</reference>
<feature type="region of interest" description="Disordered" evidence="1">
    <location>
        <begin position="255"/>
        <end position="391"/>
    </location>
</feature>
<evidence type="ECO:0000313" key="4">
    <source>
        <dbReference type="EMBL" id="CAE0719840.1"/>
    </source>
</evidence>
<feature type="compositionally biased region" description="Acidic residues" evidence="1">
    <location>
        <begin position="363"/>
        <end position="385"/>
    </location>
</feature>
<feature type="chain" id="PRO_5030912252" evidence="3">
    <location>
        <begin position="23"/>
        <end position="849"/>
    </location>
</feature>
<proteinExistence type="predicted"/>
<dbReference type="AlphaFoldDB" id="A0A7S4EKN8"/>
<sequence>MICGSIQYLLLLLLLRLQFRSPLYRILFQKNPWETMNPPTTIAAQTMDSTTTTPLSARMNTHTSQYTQPLHLLLPSTQNNGHEMNHLKVDSSRSSSDNNCASDNRANHCDGFGMGTTIIENAVFDQNRNQLFTHRNRNKEGNAEGYTTTNGCMNDTEKMLRPPPGFQNIESFNRSTTDATTFIPNLSHQQNQTIVNNDCKQNSLQFSKRKNATAGNKYSLQESKDGCRDVATGEKGWEATDDSKNAPFLMPNLLHHATNTSPVDGTTYPQKVSLPSDNDTQPIKDSRKQQKQLHAPVSGESNNYEQGGLFANNNNERMRHVRKPLLAEPDSDRNRKLQRGAHQDLVSLISSESKETSLKSIEDDYDDDDGDDIDEDELHEDDMEDNSIPSNICGSSCIESNTSSLSTFSEADNNSDLSSYVSGDIHNNKNIDFKDEGIGYDTDQAHVSRIVGIMGNSMCSAAGNDVVSDEEESSSPDPSSEYSEGQTCRAISRSTKLHNSPDENEADSFWQNLLPYLRSLVEYFAESCHGVINPAKSAMRGSSVFEMARERLERLSRQQEKLSQEFDKIINWLLDVEEVFTALLLRLRNVIRKAFWEGTKAFIVLSSFLFEMLKFAVIEAIEEFNGVTTCYIAFYLLPAICVLLMDYINLPHWTPHISTWMAIYSRCYLVEAGTLLASTDISVFRLFVKFVKALASISTAAPSKENPPELSSTTMTTHRNLVPHRENRGEVYKTRDEHVCYIALKVLKTMVPAFFVVEGFSSEFGSIIGVKSTNRLITAYNMVLVRKCLIKSPIGWISWSIQVLMATYCSSWVLLDYLILLIGFSSIRLIRYLDAHQLQRKQSAKYSKF</sequence>
<name>A0A7S4EKN8_9STRA</name>
<keyword evidence="2" id="KW-0812">Transmembrane</keyword>